<proteinExistence type="predicted"/>
<dbReference type="Pfam" id="PF02627">
    <property type="entry name" value="CMD"/>
    <property type="match status" value="1"/>
</dbReference>
<dbReference type="Gene3D" id="1.20.1290.10">
    <property type="entry name" value="AhpD-like"/>
    <property type="match status" value="1"/>
</dbReference>
<reference evidence="2 3" key="1">
    <citation type="submission" date="2017-06" db="EMBL/GenBank/DDBJ databases">
        <authorList>
            <person name="Kim H.J."/>
            <person name="Triplett B.A."/>
        </authorList>
    </citation>
    <scope>NUCLEOTIDE SEQUENCE [LARGE SCALE GENOMIC DNA]</scope>
    <source>
        <strain evidence="2 3">DSM 8800</strain>
    </source>
</reference>
<dbReference type="InterPro" id="IPR003779">
    <property type="entry name" value="CMD-like"/>
</dbReference>
<accession>A0A238X8C1</accession>
<dbReference type="PANTHER" id="PTHR33930:SF2">
    <property type="entry name" value="BLR3452 PROTEIN"/>
    <property type="match status" value="1"/>
</dbReference>
<dbReference type="Proteomes" id="UP000198397">
    <property type="component" value="Unassembled WGS sequence"/>
</dbReference>
<dbReference type="GO" id="GO:0051920">
    <property type="term" value="F:peroxiredoxin activity"/>
    <property type="evidence" value="ECO:0007669"/>
    <property type="project" value="InterPro"/>
</dbReference>
<dbReference type="OrthoDB" id="157117at2157"/>
<keyword evidence="3" id="KW-1185">Reference proteome</keyword>
<evidence type="ECO:0000313" key="2">
    <source>
        <dbReference type="EMBL" id="SNR54872.1"/>
    </source>
</evidence>
<dbReference type="RefSeq" id="WP_089385369.1">
    <property type="nucleotide sequence ID" value="NZ_FZNQ01000014.1"/>
</dbReference>
<dbReference type="EMBL" id="FZNQ01000014">
    <property type="protein sequence ID" value="SNR54872.1"/>
    <property type="molecule type" value="Genomic_DNA"/>
</dbReference>
<name>A0A238X8C1_HALVU</name>
<keyword evidence="2" id="KW-0560">Oxidoreductase</keyword>
<protein>
    <submittedName>
        <fullName evidence="2">Uncharacterized conserved protein YurZ, alkylhydroperoxidase/carboxymuconolactone decarboxylase family</fullName>
    </submittedName>
</protein>
<evidence type="ECO:0000313" key="3">
    <source>
        <dbReference type="Proteomes" id="UP000198397"/>
    </source>
</evidence>
<dbReference type="AlphaFoldDB" id="A0A238X8C1"/>
<keyword evidence="2" id="KW-0575">Peroxidase</keyword>
<evidence type="ECO:0000259" key="1">
    <source>
        <dbReference type="Pfam" id="PF02627"/>
    </source>
</evidence>
<organism evidence="2 3">
    <name type="scientific">Halorubrum vacuolatum</name>
    <name type="common">Natronobacterium vacuolatum</name>
    <dbReference type="NCBI Taxonomy" id="63740"/>
    <lineage>
        <taxon>Archaea</taxon>
        <taxon>Methanobacteriati</taxon>
        <taxon>Methanobacteriota</taxon>
        <taxon>Stenosarchaea group</taxon>
        <taxon>Halobacteria</taxon>
        <taxon>Halobacteriales</taxon>
        <taxon>Haloferacaceae</taxon>
        <taxon>Halorubrum</taxon>
    </lineage>
</organism>
<feature type="domain" description="Carboxymuconolactone decarboxylase-like" evidence="1">
    <location>
        <begin position="25"/>
        <end position="108"/>
    </location>
</feature>
<sequence>MSRDTDLELPEEMSEQPTNFANANPEVWNAYAELGSACSDAGPLDRDTQRLVKLALAIASESEGATHSHVQRALDQDIPPEALKHVAALSIPTIGFPKAMAALSWIEDVTDEESG</sequence>
<gene>
    <name evidence="2" type="ORF">SAMN06264855_11456</name>
</gene>
<dbReference type="PANTHER" id="PTHR33930">
    <property type="entry name" value="ALKYL HYDROPEROXIDE REDUCTASE AHPD"/>
    <property type="match status" value="1"/>
</dbReference>
<dbReference type="SUPFAM" id="SSF69118">
    <property type="entry name" value="AhpD-like"/>
    <property type="match status" value="1"/>
</dbReference>
<dbReference type="InterPro" id="IPR029032">
    <property type="entry name" value="AhpD-like"/>
</dbReference>